<sequence>MQASMSSALQLPPQQQQQQPQNIPTYYQYSPSHIQYPIGPEPTNSPTFCYNCQNNNQHGNNMDNETRIKATVIEELANKTSLEDLVKLVVAAVKDAGVLGKSDKKQESPEEILRRKRQQNNEAAARYRKRQREAKMSAGNELEKLEARNFELKAELTSLQDQINNLKRCITTTTSTQHASTLSKS</sequence>
<reference evidence="2" key="1">
    <citation type="submission" date="2022-11" db="UniProtKB">
        <authorList>
            <consortium name="WormBaseParasite"/>
        </authorList>
    </citation>
    <scope>IDENTIFICATION</scope>
</reference>
<organism evidence="1 2">
    <name type="scientific">Panagrolaimus sp. ES5</name>
    <dbReference type="NCBI Taxonomy" id="591445"/>
    <lineage>
        <taxon>Eukaryota</taxon>
        <taxon>Metazoa</taxon>
        <taxon>Ecdysozoa</taxon>
        <taxon>Nematoda</taxon>
        <taxon>Chromadorea</taxon>
        <taxon>Rhabditida</taxon>
        <taxon>Tylenchina</taxon>
        <taxon>Panagrolaimomorpha</taxon>
        <taxon>Panagrolaimoidea</taxon>
        <taxon>Panagrolaimidae</taxon>
        <taxon>Panagrolaimus</taxon>
    </lineage>
</organism>
<name>A0AC34GQM6_9BILA</name>
<evidence type="ECO:0000313" key="2">
    <source>
        <dbReference type="WBParaSite" id="ES5_v2.g6761.t1"/>
    </source>
</evidence>
<dbReference type="WBParaSite" id="ES5_v2.g6761.t1">
    <property type="protein sequence ID" value="ES5_v2.g6761.t1"/>
    <property type="gene ID" value="ES5_v2.g6761"/>
</dbReference>
<proteinExistence type="predicted"/>
<accession>A0AC34GQM6</accession>
<evidence type="ECO:0000313" key="1">
    <source>
        <dbReference type="Proteomes" id="UP000887579"/>
    </source>
</evidence>
<protein>
    <submittedName>
        <fullName evidence="2">BZIP domain-containing protein</fullName>
    </submittedName>
</protein>
<dbReference type="Proteomes" id="UP000887579">
    <property type="component" value="Unplaced"/>
</dbReference>